<protein>
    <submittedName>
        <fullName evidence="1">Uncharacterized protein</fullName>
    </submittedName>
</protein>
<evidence type="ECO:0000313" key="2">
    <source>
        <dbReference type="Proteomes" id="UP000054928"/>
    </source>
</evidence>
<evidence type="ECO:0000313" key="1">
    <source>
        <dbReference type="EMBL" id="CEG48960.1"/>
    </source>
</evidence>
<organism evidence="1 2">
    <name type="scientific">Plasmopara halstedii</name>
    <name type="common">Downy mildew of sunflower</name>
    <dbReference type="NCBI Taxonomy" id="4781"/>
    <lineage>
        <taxon>Eukaryota</taxon>
        <taxon>Sar</taxon>
        <taxon>Stramenopiles</taxon>
        <taxon>Oomycota</taxon>
        <taxon>Peronosporomycetes</taxon>
        <taxon>Peronosporales</taxon>
        <taxon>Peronosporaceae</taxon>
        <taxon>Plasmopara</taxon>
    </lineage>
</organism>
<reference evidence="2" key="1">
    <citation type="submission" date="2014-09" db="EMBL/GenBank/DDBJ databases">
        <authorList>
            <person name="Sharma Rahul"/>
            <person name="Thines Marco"/>
        </authorList>
    </citation>
    <scope>NUCLEOTIDE SEQUENCE [LARGE SCALE GENOMIC DNA]</scope>
</reference>
<dbReference type="EMBL" id="CCYD01003042">
    <property type="protein sequence ID" value="CEG48960.1"/>
    <property type="molecule type" value="Genomic_DNA"/>
</dbReference>
<dbReference type="Proteomes" id="UP000054928">
    <property type="component" value="Unassembled WGS sequence"/>
</dbReference>
<keyword evidence="2" id="KW-1185">Reference proteome</keyword>
<dbReference type="RefSeq" id="XP_024585329.1">
    <property type="nucleotide sequence ID" value="XM_024720095.1"/>
</dbReference>
<accession>A0A0P1B3P7</accession>
<dbReference type="AlphaFoldDB" id="A0A0P1B3P7"/>
<dbReference type="GeneID" id="36401805"/>
<proteinExistence type="predicted"/>
<sequence>MSAVLNLAECGGMERSVKPRNSLLKWNTTCRLVFSKNTVVASGSVIHFSSKYIVLAE</sequence>
<name>A0A0P1B3P7_PLAHL</name>